<keyword evidence="2" id="KW-1185">Reference proteome</keyword>
<evidence type="ECO:0000313" key="2">
    <source>
        <dbReference type="Proteomes" id="UP000078540"/>
    </source>
</evidence>
<proteinExistence type="predicted"/>
<dbReference type="EMBL" id="KQ976423">
    <property type="protein sequence ID" value="KYM88800.1"/>
    <property type="molecule type" value="Genomic_DNA"/>
</dbReference>
<evidence type="ECO:0000313" key="1">
    <source>
        <dbReference type="EMBL" id="KYM88800.1"/>
    </source>
</evidence>
<accession>A0A195BS07</accession>
<protein>
    <submittedName>
        <fullName evidence="1">Uncharacterized protein</fullName>
    </submittedName>
</protein>
<organism evidence="1 2">
    <name type="scientific">Atta colombica</name>
    <dbReference type="NCBI Taxonomy" id="520822"/>
    <lineage>
        <taxon>Eukaryota</taxon>
        <taxon>Metazoa</taxon>
        <taxon>Ecdysozoa</taxon>
        <taxon>Arthropoda</taxon>
        <taxon>Hexapoda</taxon>
        <taxon>Insecta</taxon>
        <taxon>Pterygota</taxon>
        <taxon>Neoptera</taxon>
        <taxon>Endopterygota</taxon>
        <taxon>Hymenoptera</taxon>
        <taxon>Apocrita</taxon>
        <taxon>Aculeata</taxon>
        <taxon>Formicoidea</taxon>
        <taxon>Formicidae</taxon>
        <taxon>Myrmicinae</taxon>
        <taxon>Atta</taxon>
    </lineage>
</organism>
<reference evidence="1 2" key="1">
    <citation type="submission" date="2015-09" db="EMBL/GenBank/DDBJ databases">
        <title>Atta colombica WGS genome.</title>
        <authorList>
            <person name="Nygaard S."/>
            <person name="Hu H."/>
            <person name="Boomsma J."/>
            <person name="Zhang G."/>
        </authorList>
    </citation>
    <scope>NUCLEOTIDE SEQUENCE [LARGE SCALE GENOMIC DNA]</scope>
    <source>
        <strain evidence="1">Treedump-2</strain>
        <tissue evidence="1">Whole body</tissue>
    </source>
</reference>
<name>A0A195BS07_9HYME</name>
<gene>
    <name evidence="1" type="ORF">ALC53_02565</name>
</gene>
<sequence length="112" mass="12881">MAAKPIISDVLSIRLCESRLFNNRLNISNLRNTQFKEKLVTAHYVEELDRPWRGLEAFVSESVAEFVFRSAISPNHVVKAKLKKLRRGKKKSRVENLKTNRALECGAVCKRI</sequence>
<dbReference type="Proteomes" id="UP000078540">
    <property type="component" value="Unassembled WGS sequence"/>
</dbReference>
<dbReference type="AlphaFoldDB" id="A0A195BS07"/>